<feature type="compositionally biased region" description="Polar residues" evidence="17">
    <location>
        <begin position="1"/>
        <end position="10"/>
    </location>
</feature>
<gene>
    <name evidence="19" type="ORF">ACFPRC_05720</name>
</gene>
<comment type="subcellular location">
    <subcellularLocation>
        <location evidence="1">Cytoplasm</location>
    </subcellularLocation>
</comment>
<evidence type="ECO:0000256" key="11">
    <source>
        <dbReference type="ARBA" id="ARBA00022881"/>
    </source>
</evidence>
<proteinExistence type="inferred from homology"/>
<dbReference type="InterPro" id="IPR003439">
    <property type="entry name" value="ABC_transporter-like_ATP-bd"/>
</dbReference>
<organism evidence="19 20">
    <name type="scientific">Streptomyces lienomycini</name>
    <dbReference type="NCBI Taxonomy" id="284035"/>
    <lineage>
        <taxon>Bacteria</taxon>
        <taxon>Bacillati</taxon>
        <taxon>Actinomycetota</taxon>
        <taxon>Actinomycetes</taxon>
        <taxon>Kitasatosporales</taxon>
        <taxon>Streptomycetaceae</taxon>
        <taxon>Streptomyces</taxon>
    </lineage>
</organism>
<keyword evidence="20" id="KW-1185">Reference proteome</keyword>
<keyword evidence="8" id="KW-0863">Zinc-finger</keyword>
<keyword evidence="3" id="KW-0479">Metal-binding</keyword>
<dbReference type="Gene3D" id="1.10.8.280">
    <property type="entry name" value="ABC transporter ATPase domain-like"/>
    <property type="match status" value="1"/>
</dbReference>
<evidence type="ECO:0000256" key="8">
    <source>
        <dbReference type="ARBA" id="ARBA00022771"/>
    </source>
</evidence>
<keyword evidence="12" id="KW-0238">DNA-binding</keyword>
<keyword evidence="5" id="KW-0547">Nucleotide-binding</keyword>
<protein>
    <recommendedName>
        <fullName evidence="15">UvrABC system protein A</fullName>
    </recommendedName>
    <alternativeName>
        <fullName evidence="16">Excinuclease ABC subunit A</fullName>
    </alternativeName>
</protein>
<name>A0ABV9WQX4_9ACTN</name>
<dbReference type="EMBL" id="JBHSJO010000001">
    <property type="protein sequence ID" value="MFC5014375.1"/>
    <property type="molecule type" value="Genomic_DNA"/>
</dbReference>
<keyword evidence="7" id="KW-0228">DNA excision</keyword>
<evidence type="ECO:0000256" key="6">
    <source>
        <dbReference type="ARBA" id="ARBA00022763"/>
    </source>
</evidence>
<keyword evidence="2" id="KW-0963">Cytoplasm</keyword>
<reference evidence="20" key="1">
    <citation type="journal article" date="2019" name="Int. J. Syst. Evol. Microbiol.">
        <title>The Global Catalogue of Microorganisms (GCM) 10K type strain sequencing project: providing services to taxonomists for standard genome sequencing and annotation.</title>
        <authorList>
            <consortium name="The Broad Institute Genomics Platform"/>
            <consortium name="The Broad Institute Genome Sequencing Center for Infectious Disease"/>
            <person name="Wu L."/>
            <person name="Ma J."/>
        </authorList>
    </citation>
    <scope>NUCLEOTIDE SEQUENCE [LARGE SCALE GENOMIC DNA]</scope>
    <source>
        <strain evidence="20">CGMCC 4.1542</strain>
    </source>
</reference>
<evidence type="ECO:0000256" key="9">
    <source>
        <dbReference type="ARBA" id="ARBA00022833"/>
    </source>
</evidence>
<evidence type="ECO:0000256" key="15">
    <source>
        <dbReference type="ARBA" id="ARBA00039316"/>
    </source>
</evidence>
<evidence type="ECO:0000256" key="5">
    <source>
        <dbReference type="ARBA" id="ARBA00022741"/>
    </source>
</evidence>
<keyword evidence="11" id="KW-0267">Excision nuclease</keyword>
<keyword evidence="6" id="KW-0227">DNA damage</keyword>
<dbReference type="Gene3D" id="1.20.1580.10">
    <property type="entry name" value="ABC transporter ATPase like domain"/>
    <property type="match status" value="2"/>
</dbReference>
<comment type="caution">
    <text evidence="19">The sequence shown here is derived from an EMBL/GenBank/DDBJ whole genome shotgun (WGS) entry which is preliminary data.</text>
</comment>
<feature type="region of interest" description="Disordered" evidence="17">
    <location>
        <begin position="1"/>
        <end position="25"/>
    </location>
</feature>
<evidence type="ECO:0000256" key="14">
    <source>
        <dbReference type="ARBA" id="ARBA00038000"/>
    </source>
</evidence>
<evidence type="ECO:0000256" key="13">
    <source>
        <dbReference type="ARBA" id="ARBA00023204"/>
    </source>
</evidence>
<dbReference type="RefSeq" id="WP_271321332.1">
    <property type="nucleotide sequence ID" value="NZ_BAAATN010000013.1"/>
</dbReference>
<dbReference type="PANTHER" id="PTHR43152">
    <property type="entry name" value="UVRABC SYSTEM PROTEIN A"/>
    <property type="match status" value="1"/>
</dbReference>
<evidence type="ECO:0000256" key="17">
    <source>
        <dbReference type="SAM" id="MobiDB-lite"/>
    </source>
</evidence>
<evidence type="ECO:0000256" key="7">
    <source>
        <dbReference type="ARBA" id="ARBA00022769"/>
    </source>
</evidence>
<evidence type="ECO:0000256" key="16">
    <source>
        <dbReference type="ARBA" id="ARBA00042156"/>
    </source>
</evidence>
<keyword evidence="13" id="KW-0234">DNA repair</keyword>
<evidence type="ECO:0000313" key="20">
    <source>
        <dbReference type="Proteomes" id="UP001595855"/>
    </source>
</evidence>
<dbReference type="Pfam" id="PF17755">
    <property type="entry name" value="UvrA_DNA-bind"/>
    <property type="match status" value="1"/>
</dbReference>
<keyword evidence="10 19" id="KW-0067">ATP-binding</keyword>
<dbReference type="Pfam" id="PF00005">
    <property type="entry name" value="ABC_tran"/>
    <property type="match status" value="1"/>
</dbReference>
<dbReference type="PROSITE" id="PS50893">
    <property type="entry name" value="ABC_TRANSPORTER_2"/>
    <property type="match status" value="1"/>
</dbReference>
<feature type="compositionally biased region" description="Basic and acidic residues" evidence="17">
    <location>
        <begin position="15"/>
        <end position="25"/>
    </location>
</feature>
<evidence type="ECO:0000259" key="18">
    <source>
        <dbReference type="PROSITE" id="PS50893"/>
    </source>
</evidence>
<dbReference type="SUPFAM" id="SSF52540">
    <property type="entry name" value="P-loop containing nucleoside triphosphate hydrolases"/>
    <property type="match status" value="2"/>
</dbReference>
<keyword evidence="9" id="KW-0862">Zinc</keyword>
<feature type="domain" description="ABC transporter" evidence="18">
    <location>
        <begin position="490"/>
        <end position="785"/>
    </location>
</feature>
<dbReference type="InterPro" id="IPR041552">
    <property type="entry name" value="UvrA_DNA-bd"/>
</dbReference>
<evidence type="ECO:0000256" key="10">
    <source>
        <dbReference type="ARBA" id="ARBA00022840"/>
    </source>
</evidence>
<evidence type="ECO:0000256" key="12">
    <source>
        <dbReference type="ARBA" id="ARBA00023125"/>
    </source>
</evidence>
<evidence type="ECO:0000256" key="3">
    <source>
        <dbReference type="ARBA" id="ARBA00022723"/>
    </source>
</evidence>
<comment type="similarity">
    <text evidence="14">Belongs to the ABC transporter superfamily. UvrA family.</text>
</comment>
<evidence type="ECO:0000256" key="4">
    <source>
        <dbReference type="ARBA" id="ARBA00022737"/>
    </source>
</evidence>
<accession>A0ABV9WQX4</accession>
<keyword evidence="4" id="KW-0677">Repeat</keyword>
<evidence type="ECO:0000313" key="19">
    <source>
        <dbReference type="EMBL" id="MFC5014375.1"/>
    </source>
</evidence>
<dbReference type="PANTHER" id="PTHR43152:SF2">
    <property type="entry name" value="DRUG RESISTANCE ABC TRANSPORTER"/>
    <property type="match status" value="1"/>
</dbReference>
<dbReference type="Proteomes" id="UP001595855">
    <property type="component" value="Unassembled WGS sequence"/>
</dbReference>
<evidence type="ECO:0000256" key="1">
    <source>
        <dbReference type="ARBA" id="ARBA00004496"/>
    </source>
</evidence>
<dbReference type="InterPro" id="IPR027417">
    <property type="entry name" value="P-loop_NTPase"/>
</dbReference>
<sequence length="796" mass="84882">MSSAKRTGTQAPEPHAADGHDRIRVHGARENNLKDVSIEIPKRRLTVFTGVSGSGKSSLVFNTIAAESQRMINETYSAFVQGFMPTLARPEVDVLDGLTTAIIVDQQRMGADPRSTVGTATDANAMLRILFSRLGEPHIGPPSAYSFNTASVRASGAITVERGNKKAVKATFQRTGGMCTRCEGRGTVSDIDLTQLYDDSRSLAEGAFTIPGWKSDSQWTVQVYAQSGFVDPDKPIREYTEKELRDFLYGDPVKVKVNGVNLTYEGLIPKIQKSFLSKDKEAMQPHIRAFVERAVTFTTCPECEGTRLSEGARSSRIGKISIADACAMEIRDLAEWARDLDEPSVAPLLTALRDTLDSFVEIGLGYLSLDRPAGTLSGGEAQRVKMIRHLGSSLTDTTYVFDEPTIGLHPHDIQRMNDLLLRLRDKGNTVLVVEHKPETIAVADHVVDLGPGAGTAGGTVCFEGTVEELRSADTVTGRHLDDRASLKGTVREATGALEIRGAGTHNLQDVDVDIPLGVLCVVTGVAGSGKSSLIHGSVPAGADVVSVDQSPIKGSRRSNPATYTGLLDPIRKAFAKANGVKPALFSANSEGACPACNGAGVIYTDLAMMAGVAAPCEDCEGKRFQPSVLEYRFGGRDISEVLAMSVDRAGEFFGEGEARLPAAHKILDRLADVGLGYLTLGQPLTTLSGGERQRLKLATHMGGKGGVYVLDEPTTGLHLADVQQLLGLLDRLVDAGKSVIVIEHHQAVMAHADWIVDLGPGAGHDGGRIVFEGTPADLVADRSTLTGEHLAAYVGA</sequence>
<evidence type="ECO:0000256" key="2">
    <source>
        <dbReference type="ARBA" id="ARBA00022490"/>
    </source>
</evidence>
<dbReference type="GO" id="GO:0005524">
    <property type="term" value="F:ATP binding"/>
    <property type="evidence" value="ECO:0007669"/>
    <property type="project" value="UniProtKB-KW"/>
</dbReference>
<dbReference type="Gene3D" id="3.40.50.300">
    <property type="entry name" value="P-loop containing nucleotide triphosphate hydrolases"/>
    <property type="match status" value="2"/>
</dbReference>